<name>X6PCK7_RETFI</name>
<keyword evidence="2" id="KW-0812">Transmembrane</keyword>
<dbReference type="AlphaFoldDB" id="X6PCK7"/>
<feature type="compositionally biased region" description="Basic and acidic residues" evidence="1">
    <location>
        <begin position="196"/>
        <end position="222"/>
    </location>
</feature>
<comment type="caution">
    <text evidence="3">The sequence shown here is derived from an EMBL/GenBank/DDBJ whole genome shotgun (WGS) entry which is preliminary data.</text>
</comment>
<protein>
    <submittedName>
        <fullName evidence="3">Uncharacterized protein</fullName>
    </submittedName>
</protein>
<feature type="transmembrane region" description="Helical" evidence="2">
    <location>
        <begin position="874"/>
        <end position="896"/>
    </location>
</feature>
<dbReference type="Proteomes" id="UP000023152">
    <property type="component" value="Unassembled WGS sequence"/>
</dbReference>
<feature type="compositionally biased region" description="Basic and acidic residues" evidence="1">
    <location>
        <begin position="172"/>
        <end position="185"/>
    </location>
</feature>
<keyword evidence="2" id="KW-0472">Membrane</keyword>
<dbReference type="EMBL" id="ASPP01001681">
    <property type="protein sequence ID" value="ETO35367.1"/>
    <property type="molecule type" value="Genomic_DNA"/>
</dbReference>
<feature type="region of interest" description="Disordered" evidence="1">
    <location>
        <begin position="157"/>
        <end position="413"/>
    </location>
</feature>
<accession>X6PCK7</accession>
<feature type="compositionally biased region" description="Acidic residues" evidence="1">
    <location>
        <begin position="309"/>
        <end position="328"/>
    </location>
</feature>
<evidence type="ECO:0000313" key="4">
    <source>
        <dbReference type="Proteomes" id="UP000023152"/>
    </source>
</evidence>
<keyword evidence="2" id="KW-1133">Transmembrane helix</keyword>
<feature type="compositionally biased region" description="Polar residues" evidence="1">
    <location>
        <begin position="544"/>
        <end position="566"/>
    </location>
</feature>
<feature type="region of interest" description="Disordered" evidence="1">
    <location>
        <begin position="498"/>
        <end position="566"/>
    </location>
</feature>
<feature type="compositionally biased region" description="Basic and acidic residues" evidence="1">
    <location>
        <begin position="229"/>
        <end position="262"/>
    </location>
</feature>
<feature type="compositionally biased region" description="Low complexity" evidence="1">
    <location>
        <begin position="513"/>
        <end position="529"/>
    </location>
</feature>
<feature type="compositionally biased region" description="Acidic residues" evidence="1">
    <location>
        <begin position="354"/>
        <end position="373"/>
    </location>
</feature>
<organism evidence="3 4">
    <name type="scientific">Reticulomyxa filosa</name>
    <dbReference type="NCBI Taxonomy" id="46433"/>
    <lineage>
        <taxon>Eukaryota</taxon>
        <taxon>Sar</taxon>
        <taxon>Rhizaria</taxon>
        <taxon>Retaria</taxon>
        <taxon>Foraminifera</taxon>
        <taxon>Monothalamids</taxon>
        <taxon>Reticulomyxidae</taxon>
        <taxon>Reticulomyxa</taxon>
    </lineage>
</organism>
<dbReference type="PANTHER" id="PTHR36812:SF9">
    <property type="entry name" value="MYB-LIKE PROTEIN X ISOFORM X1"/>
    <property type="match status" value="1"/>
</dbReference>
<sequence>MLTEQMKRHKRACVIQVVSTSVSAISWILVCASSDWDWTYYALLLWEWNLLLSNYLFFFSLFESEFRCCPCVPPLHACFDTRRLRTPFLFVRSNAALQSLSPNASRTACLNRNDTCDDNDIHHVLYFLFPNQWRVDVDVMSKLVHFNPSIEDVHTYPAYSERQSEQTTQVETKGEDVESKAKDDVNTNWNEQAHAQMERQEQEQEQEQKQEQEQGQEQKQESEPEQEQEEKNEKNEKNEKIEVQIKEETTSPTIKAEETDKKEEDDESSNQMMKELKSVIIDTSQIGNEEMTSTTPFDTTRTGGREQEVEPDTMTEMEPTDQGIEIELEIERGRESDLNEQEINSNDMDKKENENDDNNNEDEDEEEEEEEDNEMHNQMTLADEEEEETKTVTSDITRKQEKEISITDTSMRLNEIDARPSAMNESLLEQTQVDDMGAMMMMHNWSTGHSPPPSRPITRAPTITASVISDTSSPRPSGIDESFGVGTHAYAHAAYARAQTLSKRKKRQSQPVAMTAAMSNSMMGMNAGSKRQYQRRQRERPLNSGGSRDSASTFSDHCQQSSSATAKQAGSIITAAPNPLCEQYPPRTMQTSLTATATATGTDTGTGTGTDTIMSTGTVIVTAAQSTMADVSPFHGPTDPHGTHWNYGMVGNYDDMLKMQELQAHQVVARSIPIQFAAAREDEDEDEDNALIHDIPFFANAMSAPVSCFDLFRLPITNNALSNTSLEDKESSRLINELSNSPKMNNLNTRSEELMDGTMYTLDEYSTKTQSTEHEHKHPSHASFKRKSVQFVHAVPGMLPEFVPRKLYTTRSYHSISRPSTTPHVDLKRFNHSSISALSNRIKMQANAPLPKVIDQYSNSQRTEHSSLLSDNDLFQVIPFFFFFFFFGAILTHLNYVSFLCVAQNVNVCITKCKIHEVEDVLEEDNTQVAKRSSNEHYE</sequence>
<evidence type="ECO:0000256" key="1">
    <source>
        <dbReference type="SAM" id="MobiDB-lite"/>
    </source>
</evidence>
<evidence type="ECO:0000256" key="2">
    <source>
        <dbReference type="SAM" id="Phobius"/>
    </source>
</evidence>
<dbReference type="PANTHER" id="PTHR36812">
    <property type="entry name" value="NEUROFILAMENT TRIPLET M PROTEIN-LIKE PROTEIN"/>
    <property type="match status" value="1"/>
</dbReference>
<keyword evidence="4" id="KW-1185">Reference proteome</keyword>
<feature type="compositionally biased region" description="Basic and acidic residues" evidence="1">
    <location>
        <begin position="396"/>
        <end position="405"/>
    </location>
</feature>
<evidence type="ECO:0000313" key="3">
    <source>
        <dbReference type="EMBL" id="ETO35367.1"/>
    </source>
</evidence>
<feature type="compositionally biased region" description="Polar residues" evidence="1">
    <location>
        <begin position="281"/>
        <end position="302"/>
    </location>
</feature>
<proteinExistence type="predicted"/>
<gene>
    <name evidence="3" type="ORF">RFI_01698</name>
</gene>
<reference evidence="3 4" key="1">
    <citation type="journal article" date="2013" name="Curr. Biol.">
        <title>The Genome of the Foraminiferan Reticulomyxa filosa.</title>
        <authorList>
            <person name="Glockner G."/>
            <person name="Hulsmann N."/>
            <person name="Schleicher M."/>
            <person name="Noegel A.A."/>
            <person name="Eichinger L."/>
            <person name="Gallinger C."/>
            <person name="Pawlowski J."/>
            <person name="Sierra R."/>
            <person name="Euteneuer U."/>
            <person name="Pillet L."/>
            <person name="Moustafa A."/>
            <person name="Platzer M."/>
            <person name="Groth M."/>
            <person name="Szafranski K."/>
            <person name="Schliwa M."/>
        </authorList>
    </citation>
    <scope>NUCLEOTIDE SEQUENCE [LARGE SCALE GENOMIC DNA]</scope>
</reference>